<evidence type="ECO:0000313" key="2">
    <source>
        <dbReference type="Proteomes" id="UP001153269"/>
    </source>
</evidence>
<keyword evidence="2" id="KW-1185">Reference proteome</keyword>
<organism evidence="1 2">
    <name type="scientific">Pleuronectes platessa</name>
    <name type="common">European plaice</name>
    <dbReference type="NCBI Taxonomy" id="8262"/>
    <lineage>
        <taxon>Eukaryota</taxon>
        <taxon>Metazoa</taxon>
        <taxon>Chordata</taxon>
        <taxon>Craniata</taxon>
        <taxon>Vertebrata</taxon>
        <taxon>Euteleostomi</taxon>
        <taxon>Actinopterygii</taxon>
        <taxon>Neopterygii</taxon>
        <taxon>Teleostei</taxon>
        <taxon>Neoteleostei</taxon>
        <taxon>Acanthomorphata</taxon>
        <taxon>Carangaria</taxon>
        <taxon>Pleuronectiformes</taxon>
        <taxon>Pleuronectoidei</taxon>
        <taxon>Pleuronectidae</taxon>
        <taxon>Pleuronectes</taxon>
    </lineage>
</organism>
<comment type="caution">
    <text evidence="1">The sequence shown here is derived from an EMBL/GenBank/DDBJ whole genome shotgun (WGS) entry which is preliminary data.</text>
</comment>
<name>A0A9N7UC90_PLEPL</name>
<evidence type="ECO:0000313" key="1">
    <source>
        <dbReference type="EMBL" id="CAB1427857.1"/>
    </source>
</evidence>
<dbReference type="EMBL" id="CADEAL010001001">
    <property type="protein sequence ID" value="CAB1427857.1"/>
    <property type="molecule type" value="Genomic_DNA"/>
</dbReference>
<sequence length="101" mass="11243">MEMWVMQRWQREGGRGDSWLVVESEHCRLLEEGAAAAAAAAAEDDHKLSLYLGHWDAPAAASRQDAIMQEEGCWESWARALIVPVSEHMSGGCMVMEHETS</sequence>
<dbReference type="AlphaFoldDB" id="A0A9N7UC90"/>
<accession>A0A9N7UC90</accession>
<protein>
    <submittedName>
        <fullName evidence="1">Uncharacterized protein</fullName>
    </submittedName>
</protein>
<reference evidence="1" key="1">
    <citation type="submission" date="2020-03" db="EMBL/GenBank/DDBJ databases">
        <authorList>
            <person name="Weist P."/>
        </authorList>
    </citation>
    <scope>NUCLEOTIDE SEQUENCE</scope>
</reference>
<gene>
    <name evidence="1" type="ORF">PLEPLA_LOCUS15802</name>
</gene>
<proteinExistence type="predicted"/>
<dbReference type="Proteomes" id="UP001153269">
    <property type="component" value="Unassembled WGS sequence"/>
</dbReference>